<reference evidence="2 3" key="1">
    <citation type="submission" date="2018-02" db="EMBL/GenBank/DDBJ databases">
        <title>Genome sequences of Apibacter spp., gut symbionts of Asian honey bees.</title>
        <authorList>
            <person name="Kwong W.K."/>
            <person name="Steele M.I."/>
            <person name="Moran N.A."/>
        </authorList>
    </citation>
    <scope>NUCLEOTIDE SEQUENCE [LARGE SCALE GENOMIC DNA]</scope>
    <source>
        <strain evidence="3">wkB301</strain>
    </source>
</reference>
<accession>A0A2S8AEF1</accession>
<evidence type="ECO:0000313" key="2">
    <source>
        <dbReference type="EMBL" id="PQL93486.1"/>
    </source>
</evidence>
<sequence>MASDYETKVFFSLTAHFGQKETYYTSTFGVGVTYKFSPHLQTGVNLGFKVYNGGLGSIPGSDKLNLDFVGTGAFTTGIGKGNPMDLNPLTIEHGTGMQDRYKKSITIGTNYIFNNFGRNQQVGFLQTRFNDFTFQNYNDFNKFGRLSDGHDRWYTGGGNVTMGSNSSNYQVILSSDVFTSDTNNAAFTRPDYVDYDLLEKNNPLPGNFRDRFTYTPNIAGELDQNYLNEHRGGRTWLKERDSFSLNQGRTSVLIRTPDGTTFGLSHLGSFDMWSQEIIHRMINFHLIPPTSQDQFEFSYKKGF</sequence>
<dbReference type="Pfam" id="PF15528">
    <property type="entry name" value="Ntox23"/>
    <property type="match status" value="1"/>
</dbReference>
<proteinExistence type="predicted"/>
<dbReference type="OrthoDB" id="1319710at2"/>
<feature type="domain" description="Bacterial toxin 23" evidence="1">
    <location>
        <begin position="43"/>
        <end position="189"/>
    </location>
</feature>
<evidence type="ECO:0000259" key="1">
    <source>
        <dbReference type="Pfam" id="PF15528"/>
    </source>
</evidence>
<keyword evidence="3" id="KW-1185">Reference proteome</keyword>
<dbReference type="RefSeq" id="WP_105246498.1">
    <property type="nucleotide sequence ID" value="NZ_PSZM01000034.1"/>
</dbReference>
<comment type="caution">
    <text evidence="2">The sequence shown here is derived from an EMBL/GenBank/DDBJ whole genome shotgun (WGS) entry which is preliminary data.</text>
</comment>
<dbReference type="AlphaFoldDB" id="A0A2S8AEF1"/>
<gene>
    <name evidence="2" type="ORF">C4S77_04910</name>
</gene>
<evidence type="ECO:0000313" key="3">
    <source>
        <dbReference type="Proteomes" id="UP000238042"/>
    </source>
</evidence>
<protein>
    <recommendedName>
        <fullName evidence="1">Bacterial toxin 23 domain-containing protein</fullName>
    </recommendedName>
</protein>
<dbReference type="EMBL" id="PSZM01000034">
    <property type="protein sequence ID" value="PQL93486.1"/>
    <property type="molecule type" value="Genomic_DNA"/>
</dbReference>
<name>A0A2S8AEF1_9FLAO</name>
<organism evidence="2 3">
    <name type="scientific">Apibacter adventoris</name>
    <dbReference type="NCBI Taxonomy" id="1679466"/>
    <lineage>
        <taxon>Bacteria</taxon>
        <taxon>Pseudomonadati</taxon>
        <taxon>Bacteroidota</taxon>
        <taxon>Flavobacteriia</taxon>
        <taxon>Flavobacteriales</taxon>
        <taxon>Weeksellaceae</taxon>
        <taxon>Apibacter</taxon>
    </lineage>
</organism>
<dbReference type="Proteomes" id="UP000238042">
    <property type="component" value="Unassembled WGS sequence"/>
</dbReference>
<dbReference type="InterPro" id="IPR029115">
    <property type="entry name" value="Ntox23"/>
</dbReference>